<reference evidence="2" key="1">
    <citation type="journal article" date="2023" name="bioRxiv">
        <title>Complete genome of the Medicago anthracnose fungus, Colletotrichum destructivum, reveals a mini-chromosome-like region within a core chromosome.</title>
        <authorList>
            <person name="Lapalu N."/>
            <person name="Simon A."/>
            <person name="Lu A."/>
            <person name="Plaumann P.-L."/>
            <person name="Amselem J."/>
            <person name="Pigne S."/>
            <person name="Auger A."/>
            <person name="Koch C."/>
            <person name="Dallery J.-F."/>
            <person name="O'Connell R.J."/>
        </authorList>
    </citation>
    <scope>NUCLEOTIDE SEQUENCE [LARGE SCALE GENOMIC DNA]</scope>
    <source>
        <strain evidence="2">CBS 520.97</strain>
    </source>
</reference>
<evidence type="ECO:0000313" key="2">
    <source>
        <dbReference type="Proteomes" id="UP001322277"/>
    </source>
</evidence>
<keyword evidence="2" id="KW-1185">Reference proteome</keyword>
<dbReference type="AlphaFoldDB" id="A0AAX4I7Y7"/>
<protein>
    <submittedName>
        <fullName evidence="1">Uncharacterized protein</fullName>
    </submittedName>
</protein>
<dbReference type="GeneID" id="87940561"/>
<name>A0AAX4I7Y7_9PEZI</name>
<gene>
    <name evidence="1" type="ORF">CDEST_04058</name>
</gene>
<evidence type="ECO:0000313" key="1">
    <source>
        <dbReference type="EMBL" id="WQF79044.1"/>
    </source>
</evidence>
<organism evidence="1 2">
    <name type="scientific">Colletotrichum destructivum</name>
    <dbReference type="NCBI Taxonomy" id="34406"/>
    <lineage>
        <taxon>Eukaryota</taxon>
        <taxon>Fungi</taxon>
        <taxon>Dikarya</taxon>
        <taxon>Ascomycota</taxon>
        <taxon>Pezizomycotina</taxon>
        <taxon>Sordariomycetes</taxon>
        <taxon>Hypocreomycetidae</taxon>
        <taxon>Glomerellales</taxon>
        <taxon>Glomerellaceae</taxon>
        <taxon>Colletotrichum</taxon>
        <taxon>Colletotrichum destructivum species complex</taxon>
    </lineage>
</organism>
<dbReference type="RefSeq" id="XP_062776268.1">
    <property type="nucleotide sequence ID" value="XM_062920217.1"/>
</dbReference>
<accession>A0AAX4I7Y7</accession>
<proteinExistence type="predicted"/>
<sequence>MIFTRGFFQSWNSLRIVGFALYRPLRSIILPFAVFILVLGSLTSFLPNYPDPSPTSPQRLLKDKKWINNRPYWLDRHVGPSLTPTIEPNWCWWKNLCRKDLRSLHVNERKQTIWEPTLTRPSPRDCKSERRKIQKAVPEYVLEHAPLVHLHSDDNFWPANIAEHLLHMTPIFEERALNRSITLSNLHLLNSKRGHVYLTSKEDIESKPE</sequence>
<dbReference type="EMBL" id="CP137307">
    <property type="protein sequence ID" value="WQF79044.1"/>
    <property type="molecule type" value="Genomic_DNA"/>
</dbReference>
<dbReference type="Proteomes" id="UP001322277">
    <property type="component" value="Chromosome 3"/>
</dbReference>
<dbReference type="KEGG" id="cdet:87940561"/>